<feature type="transmembrane region" description="Helical" evidence="7">
    <location>
        <begin position="108"/>
        <end position="128"/>
    </location>
</feature>
<dbReference type="GO" id="GO:0055085">
    <property type="term" value="P:transmembrane transport"/>
    <property type="evidence" value="ECO:0007669"/>
    <property type="project" value="InterPro"/>
</dbReference>
<dbReference type="CDD" id="cd06261">
    <property type="entry name" value="TM_PBP2"/>
    <property type="match status" value="1"/>
</dbReference>
<dbReference type="AlphaFoldDB" id="A0A4R5K8N2"/>
<feature type="transmembrane region" description="Helical" evidence="7">
    <location>
        <begin position="157"/>
        <end position="180"/>
    </location>
</feature>
<comment type="similarity">
    <text evidence="7">Belongs to the binding-protein-dependent transport system permease family.</text>
</comment>
<feature type="transmembrane region" description="Helical" evidence="7">
    <location>
        <begin position="12"/>
        <end position="38"/>
    </location>
</feature>
<evidence type="ECO:0000313" key="9">
    <source>
        <dbReference type="EMBL" id="TDF90530.1"/>
    </source>
</evidence>
<dbReference type="Gene3D" id="1.10.3720.10">
    <property type="entry name" value="MetI-like"/>
    <property type="match status" value="1"/>
</dbReference>
<evidence type="ECO:0000256" key="4">
    <source>
        <dbReference type="ARBA" id="ARBA00022692"/>
    </source>
</evidence>
<name>A0A4R5K8N2_9BACL</name>
<dbReference type="SUPFAM" id="SSF161098">
    <property type="entry name" value="MetI-like"/>
    <property type="match status" value="1"/>
</dbReference>
<dbReference type="InterPro" id="IPR051393">
    <property type="entry name" value="ABC_transporter_permease"/>
</dbReference>
<evidence type="ECO:0000256" key="6">
    <source>
        <dbReference type="ARBA" id="ARBA00023136"/>
    </source>
</evidence>
<evidence type="ECO:0000256" key="5">
    <source>
        <dbReference type="ARBA" id="ARBA00022989"/>
    </source>
</evidence>
<evidence type="ECO:0000256" key="2">
    <source>
        <dbReference type="ARBA" id="ARBA00022448"/>
    </source>
</evidence>
<proteinExistence type="inferred from homology"/>
<feature type="transmembrane region" description="Helical" evidence="7">
    <location>
        <begin position="75"/>
        <end position="96"/>
    </location>
</feature>
<dbReference type="InterPro" id="IPR000515">
    <property type="entry name" value="MetI-like"/>
</dbReference>
<dbReference type="SUPFAM" id="SSF160964">
    <property type="entry name" value="MalF N-terminal region-like"/>
    <property type="match status" value="1"/>
</dbReference>
<dbReference type="RefSeq" id="WP_133236679.1">
    <property type="nucleotide sequence ID" value="NZ_SMRT01000033.1"/>
</dbReference>
<keyword evidence="10" id="KW-1185">Reference proteome</keyword>
<dbReference type="Proteomes" id="UP000295636">
    <property type="component" value="Unassembled WGS sequence"/>
</dbReference>
<evidence type="ECO:0000313" key="10">
    <source>
        <dbReference type="Proteomes" id="UP000295636"/>
    </source>
</evidence>
<evidence type="ECO:0000259" key="8">
    <source>
        <dbReference type="PROSITE" id="PS50928"/>
    </source>
</evidence>
<accession>A0A4R5K8N2</accession>
<evidence type="ECO:0000256" key="7">
    <source>
        <dbReference type="RuleBase" id="RU363032"/>
    </source>
</evidence>
<dbReference type="PROSITE" id="PS50928">
    <property type="entry name" value="ABC_TM1"/>
    <property type="match status" value="1"/>
</dbReference>
<dbReference type="GO" id="GO:0005886">
    <property type="term" value="C:plasma membrane"/>
    <property type="evidence" value="ECO:0007669"/>
    <property type="project" value="UniProtKB-SubCell"/>
</dbReference>
<dbReference type="PANTHER" id="PTHR30193:SF37">
    <property type="entry name" value="INNER MEMBRANE ABC TRANSPORTER PERMEASE PROTEIN YCJO"/>
    <property type="match status" value="1"/>
</dbReference>
<gene>
    <name evidence="9" type="ORF">E1757_34045</name>
</gene>
<evidence type="ECO:0000256" key="1">
    <source>
        <dbReference type="ARBA" id="ARBA00004651"/>
    </source>
</evidence>
<keyword evidence="3" id="KW-1003">Cell membrane</keyword>
<keyword evidence="5 7" id="KW-1133">Transmembrane helix</keyword>
<comment type="caution">
    <text evidence="9">The sequence shown here is derived from an EMBL/GenBank/DDBJ whole genome shotgun (WGS) entry which is preliminary data.</text>
</comment>
<reference evidence="9 10" key="1">
    <citation type="submission" date="2019-03" db="EMBL/GenBank/DDBJ databases">
        <title>This is whole genome sequence of Paenibacillus sp MS74 strain.</title>
        <authorList>
            <person name="Trinh H.N."/>
        </authorList>
    </citation>
    <scope>NUCLEOTIDE SEQUENCE [LARGE SCALE GENOMIC DNA]</scope>
    <source>
        <strain evidence="9 10">MS74</strain>
    </source>
</reference>
<dbReference type="OrthoDB" id="9788108at2"/>
<keyword evidence="6 7" id="KW-0472">Membrane</keyword>
<organism evidence="9 10">
    <name type="scientific">Paenibacillus piri</name>
    <dbReference type="NCBI Taxonomy" id="2547395"/>
    <lineage>
        <taxon>Bacteria</taxon>
        <taxon>Bacillati</taxon>
        <taxon>Bacillota</taxon>
        <taxon>Bacilli</taxon>
        <taxon>Bacillales</taxon>
        <taxon>Paenibacillaceae</taxon>
        <taxon>Paenibacillus</taxon>
    </lineage>
</organism>
<protein>
    <submittedName>
        <fullName evidence="9">Sugar ABC transporter permease</fullName>
    </submittedName>
</protein>
<dbReference type="InterPro" id="IPR035906">
    <property type="entry name" value="MetI-like_sf"/>
</dbReference>
<sequence length="294" mass="33007">MSTYRKEAFTGWLFIMPALIGFGLLTVVPILFSLLISFSDWNFMEGLKGIRFNGLSNYKEMWSDRWFTDSLKNNLIFAVTTVPSIMVLALLTAVGLNNGAFFKTPLRMIIFMPYVSSIVAISLVWALLYSPSQGPINQAIRSFGIEHPPGWLSDPHWALTGIIIMSVWASIGYNMVIYLAGLQSIPKDLYEAASIDGAGRVKQFFSITLPLLSPTTFFVLITCIIHSFQVFAAIFMMTQGGPGTSTSVLTFYIYQAGFSFYKMGYASAMAWILTLIIFFVTIVQWLGQKRWVNY</sequence>
<keyword evidence="4 7" id="KW-0812">Transmembrane</keyword>
<evidence type="ECO:0000256" key="3">
    <source>
        <dbReference type="ARBA" id="ARBA00022475"/>
    </source>
</evidence>
<dbReference type="Pfam" id="PF00528">
    <property type="entry name" value="BPD_transp_1"/>
    <property type="match status" value="1"/>
</dbReference>
<feature type="transmembrane region" description="Helical" evidence="7">
    <location>
        <begin position="268"/>
        <end position="287"/>
    </location>
</feature>
<dbReference type="PANTHER" id="PTHR30193">
    <property type="entry name" value="ABC TRANSPORTER PERMEASE PROTEIN"/>
    <property type="match status" value="1"/>
</dbReference>
<keyword evidence="2 7" id="KW-0813">Transport</keyword>
<dbReference type="EMBL" id="SMRT01000033">
    <property type="protein sequence ID" value="TDF90530.1"/>
    <property type="molecule type" value="Genomic_DNA"/>
</dbReference>
<feature type="domain" description="ABC transmembrane type-1" evidence="8">
    <location>
        <begin position="71"/>
        <end position="284"/>
    </location>
</feature>
<comment type="subcellular location">
    <subcellularLocation>
        <location evidence="1 7">Cell membrane</location>
        <topology evidence="1 7">Multi-pass membrane protein</topology>
    </subcellularLocation>
</comment>